<accession>A0ABW8M2C1</accession>
<dbReference type="RefSeq" id="WP_358708126.1">
    <property type="nucleotide sequence ID" value="NZ_JBFACG010000050.1"/>
</dbReference>
<sequence>MSDAWHWSYDPDETHVIAGLPDTVVTEVERLASELAELANLGVDITDLGSGPRPGLSGGLRRLNLHSDGWLYFLAAPRLRLILITRIVPPYKDL</sequence>
<dbReference type="Proteomes" id="UP001620295">
    <property type="component" value="Unassembled WGS sequence"/>
</dbReference>
<reference evidence="1 2" key="1">
    <citation type="submission" date="2024-11" db="EMBL/GenBank/DDBJ databases">
        <title>The Natural Products Discovery Center: Release of the First 8490 Sequenced Strains for Exploring Actinobacteria Biosynthetic Diversity.</title>
        <authorList>
            <person name="Kalkreuter E."/>
            <person name="Kautsar S.A."/>
            <person name="Yang D."/>
            <person name="Bader C.D."/>
            <person name="Teijaro C.N."/>
            <person name="Fluegel L."/>
            <person name="Davis C.M."/>
            <person name="Simpson J.R."/>
            <person name="Lauterbach L."/>
            <person name="Steele A.D."/>
            <person name="Gui C."/>
            <person name="Meng S."/>
            <person name="Li G."/>
            <person name="Viehrig K."/>
            <person name="Ye F."/>
            <person name="Su P."/>
            <person name="Kiefer A.F."/>
            <person name="Nichols A."/>
            <person name="Cepeda A.J."/>
            <person name="Yan W."/>
            <person name="Fan B."/>
            <person name="Jiang Y."/>
            <person name="Adhikari A."/>
            <person name="Zheng C.-J."/>
            <person name="Schuster L."/>
            <person name="Cowan T.M."/>
            <person name="Smanski M.J."/>
            <person name="Chevrette M.G."/>
            <person name="De Carvalho L.P.S."/>
            <person name="Shen B."/>
        </authorList>
    </citation>
    <scope>NUCLEOTIDE SEQUENCE [LARGE SCALE GENOMIC DNA]</scope>
    <source>
        <strain evidence="1 2">NPDC020863</strain>
    </source>
</reference>
<evidence type="ECO:0000313" key="1">
    <source>
        <dbReference type="EMBL" id="MFK4271075.1"/>
    </source>
</evidence>
<name>A0ABW8M2C1_9ACTN</name>
<evidence type="ECO:0000313" key="2">
    <source>
        <dbReference type="Proteomes" id="UP001620295"/>
    </source>
</evidence>
<keyword evidence="2" id="KW-1185">Reference proteome</keyword>
<organism evidence="1 2">
    <name type="scientific">Streptomyces milbemycinicus</name>
    <dbReference type="NCBI Taxonomy" id="476552"/>
    <lineage>
        <taxon>Bacteria</taxon>
        <taxon>Bacillati</taxon>
        <taxon>Actinomycetota</taxon>
        <taxon>Actinomycetes</taxon>
        <taxon>Kitasatosporales</taxon>
        <taxon>Streptomycetaceae</taxon>
        <taxon>Streptomyces</taxon>
    </lineage>
</organism>
<dbReference type="EMBL" id="JBJDQH010000016">
    <property type="protein sequence ID" value="MFK4271075.1"/>
    <property type="molecule type" value="Genomic_DNA"/>
</dbReference>
<comment type="caution">
    <text evidence="1">The sequence shown here is derived from an EMBL/GenBank/DDBJ whole genome shotgun (WGS) entry which is preliminary data.</text>
</comment>
<proteinExistence type="predicted"/>
<protein>
    <recommendedName>
        <fullName evidence="3">Toxin</fullName>
    </recommendedName>
</protein>
<evidence type="ECO:0008006" key="3">
    <source>
        <dbReference type="Google" id="ProtNLM"/>
    </source>
</evidence>
<gene>
    <name evidence="1" type="ORF">ACI2L5_40065</name>
</gene>